<reference evidence="16 17" key="1">
    <citation type="submission" date="2016-02" db="EMBL/GenBank/DDBJ databases">
        <title>Genome analysis of coral dinoflagellate symbionts highlights evolutionary adaptations to a symbiotic lifestyle.</title>
        <authorList>
            <person name="Aranda M."/>
            <person name="Li Y."/>
            <person name="Liew Y.J."/>
            <person name="Baumgarten S."/>
            <person name="Simakov O."/>
            <person name="Wilson M."/>
            <person name="Piel J."/>
            <person name="Ashoor H."/>
            <person name="Bougouffa S."/>
            <person name="Bajic V.B."/>
            <person name="Ryu T."/>
            <person name="Ravasi T."/>
            <person name="Bayer T."/>
            <person name="Micklem G."/>
            <person name="Kim H."/>
            <person name="Bhak J."/>
            <person name="Lajeunesse T.C."/>
            <person name="Voolstra C.R."/>
        </authorList>
    </citation>
    <scope>NUCLEOTIDE SEQUENCE [LARGE SCALE GENOMIC DNA]</scope>
    <source>
        <strain evidence="16 17">CCMP2467</strain>
    </source>
</reference>
<organism evidence="16 17">
    <name type="scientific">Symbiodinium microadriaticum</name>
    <name type="common">Dinoflagellate</name>
    <name type="synonym">Zooxanthella microadriatica</name>
    <dbReference type="NCBI Taxonomy" id="2951"/>
    <lineage>
        <taxon>Eukaryota</taxon>
        <taxon>Sar</taxon>
        <taxon>Alveolata</taxon>
        <taxon>Dinophyceae</taxon>
        <taxon>Suessiales</taxon>
        <taxon>Symbiodiniaceae</taxon>
        <taxon>Symbiodinium</taxon>
    </lineage>
</organism>
<dbReference type="PANTHER" id="PTHR47447">
    <property type="entry name" value="OS03G0856100 PROTEIN"/>
    <property type="match status" value="1"/>
</dbReference>
<feature type="active site" description="Nucleophile" evidence="12">
    <location>
        <position position="321"/>
    </location>
</feature>
<dbReference type="InterPro" id="IPR016035">
    <property type="entry name" value="Acyl_Trfase/lysoPLipase"/>
</dbReference>
<dbReference type="InterPro" id="IPR002885">
    <property type="entry name" value="PPR_rpt"/>
</dbReference>
<dbReference type="Proteomes" id="UP000186817">
    <property type="component" value="Unassembled WGS sequence"/>
</dbReference>
<feature type="transmembrane region" description="Helical" evidence="14">
    <location>
        <begin position="232"/>
        <end position="252"/>
    </location>
</feature>
<dbReference type="GO" id="GO:0016020">
    <property type="term" value="C:membrane"/>
    <property type="evidence" value="ECO:0007669"/>
    <property type="project" value="UniProtKB-SubCell"/>
</dbReference>
<feature type="repeat" description="PPR" evidence="11">
    <location>
        <begin position="628"/>
        <end position="662"/>
    </location>
</feature>
<evidence type="ECO:0000256" key="10">
    <source>
        <dbReference type="ARBA" id="ARBA00023160"/>
    </source>
</evidence>
<keyword evidence="4 14" id="KW-0812">Transmembrane</keyword>
<keyword evidence="12" id="KW-0378">Hydrolase</keyword>
<dbReference type="GO" id="GO:0016042">
    <property type="term" value="P:lipid catabolic process"/>
    <property type="evidence" value="ECO:0007669"/>
    <property type="project" value="UniProtKB-UniRule"/>
</dbReference>
<dbReference type="AlphaFoldDB" id="A0A1Q9DX91"/>
<evidence type="ECO:0000256" key="14">
    <source>
        <dbReference type="SAM" id="Phobius"/>
    </source>
</evidence>
<evidence type="ECO:0000313" key="17">
    <source>
        <dbReference type="Proteomes" id="UP000186817"/>
    </source>
</evidence>
<evidence type="ECO:0000259" key="15">
    <source>
        <dbReference type="PROSITE" id="PS51635"/>
    </source>
</evidence>
<comment type="subcellular location">
    <subcellularLocation>
        <location evidence="1">Membrane</location>
        <topology evidence="1">Multi-pass membrane protein</topology>
    </subcellularLocation>
</comment>
<dbReference type="GO" id="GO:0006633">
    <property type="term" value="P:fatty acid biosynthetic process"/>
    <property type="evidence" value="ECO:0007669"/>
    <property type="project" value="UniProtKB-KW"/>
</dbReference>
<feature type="region of interest" description="Disordered" evidence="13">
    <location>
        <begin position="974"/>
        <end position="1015"/>
    </location>
</feature>
<comment type="caution">
    <text evidence="16">The sequence shown here is derived from an EMBL/GenBank/DDBJ whole genome shotgun (WGS) entry which is preliminary data.</text>
</comment>
<dbReference type="PROSITE" id="PS51375">
    <property type="entry name" value="PPR"/>
    <property type="match status" value="2"/>
</dbReference>
<keyword evidence="17" id="KW-1185">Reference proteome</keyword>
<evidence type="ECO:0000313" key="16">
    <source>
        <dbReference type="EMBL" id="OLP99759.1"/>
    </source>
</evidence>
<feature type="transmembrane region" description="Helical" evidence="14">
    <location>
        <begin position="39"/>
        <end position="59"/>
    </location>
</feature>
<proteinExistence type="predicted"/>
<name>A0A1Q9DX91_SYMMI</name>
<gene>
    <name evidence="16" type="ORF">AK812_SmicGene17669</name>
</gene>
<evidence type="ECO:0000256" key="9">
    <source>
        <dbReference type="ARBA" id="ARBA00023136"/>
    </source>
</evidence>
<dbReference type="SUPFAM" id="SSF52151">
    <property type="entry name" value="FabD/lysophospholipase-like"/>
    <property type="match status" value="1"/>
</dbReference>
<feature type="domain" description="PNPLA" evidence="15">
    <location>
        <begin position="275"/>
        <end position="452"/>
    </location>
</feature>
<accession>A0A1Q9DX91</accession>
<comment type="caution">
    <text evidence="12">Lacks conserved residue(s) required for the propagation of feature annotation.</text>
</comment>
<evidence type="ECO:0000256" key="7">
    <source>
        <dbReference type="ARBA" id="ARBA00022989"/>
    </source>
</evidence>
<feature type="short sequence motif" description="GXSXG" evidence="12">
    <location>
        <begin position="319"/>
        <end position="323"/>
    </location>
</feature>
<dbReference type="PROSITE" id="PS51635">
    <property type="entry name" value="PNPLA"/>
    <property type="match status" value="1"/>
</dbReference>
<dbReference type="InterPro" id="IPR002076">
    <property type="entry name" value="ELO_fam"/>
</dbReference>
<dbReference type="InterPro" id="IPR002641">
    <property type="entry name" value="PNPLA_dom"/>
</dbReference>
<evidence type="ECO:0000256" key="1">
    <source>
        <dbReference type="ARBA" id="ARBA00004141"/>
    </source>
</evidence>
<evidence type="ECO:0000256" key="12">
    <source>
        <dbReference type="PROSITE-ProRule" id="PRU01161"/>
    </source>
</evidence>
<dbReference type="Pfam" id="PF01151">
    <property type="entry name" value="ELO"/>
    <property type="match status" value="1"/>
</dbReference>
<feature type="active site" description="Proton acceptor" evidence="12">
    <location>
        <position position="437"/>
    </location>
</feature>
<keyword evidence="5" id="KW-0677">Repeat</keyword>
<dbReference type="Pfam" id="PF01734">
    <property type="entry name" value="Patatin"/>
    <property type="match status" value="1"/>
</dbReference>
<keyword evidence="12" id="KW-0442">Lipid degradation</keyword>
<keyword evidence="3" id="KW-0808">Transferase</keyword>
<keyword evidence="8 12" id="KW-0443">Lipid metabolism</keyword>
<dbReference type="Pfam" id="PF13812">
    <property type="entry name" value="PPR_3"/>
    <property type="match status" value="1"/>
</dbReference>
<dbReference type="PANTHER" id="PTHR47447:SF17">
    <property type="entry name" value="OS12G0638900 PROTEIN"/>
    <property type="match status" value="1"/>
</dbReference>
<dbReference type="GO" id="GO:0016787">
    <property type="term" value="F:hydrolase activity"/>
    <property type="evidence" value="ECO:0007669"/>
    <property type="project" value="UniProtKB-UniRule"/>
</dbReference>
<feature type="transmembrane region" description="Helical" evidence="14">
    <location>
        <begin position="207"/>
        <end position="226"/>
    </location>
</feature>
<keyword evidence="6" id="KW-0276">Fatty acid metabolism</keyword>
<evidence type="ECO:0000256" key="6">
    <source>
        <dbReference type="ARBA" id="ARBA00022832"/>
    </source>
</evidence>
<keyword evidence="7 14" id="KW-1133">Transmembrane helix</keyword>
<dbReference type="NCBIfam" id="TIGR00756">
    <property type="entry name" value="PPR"/>
    <property type="match status" value="1"/>
</dbReference>
<keyword evidence="9 14" id="KW-0472">Membrane</keyword>
<keyword evidence="2" id="KW-0444">Lipid biosynthesis</keyword>
<evidence type="ECO:0000256" key="5">
    <source>
        <dbReference type="ARBA" id="ARBA00022737"/>
    </source>
</evidence>
<protein>
    <submittedName>
        <fullName evidence="16">Pentatricopeptide repeat-containing protein, chloroplastic</fullName>
    </submittedName>
</protein>
<evidence type="ECO:0000256" key="3">
    <source>
        <dbReference type="ARBA" id="ARBA00022679"/>
    </source>
</evidence>
<evidence type="ECO:0000256" key="11">
    <source>
        <dbReference type="PROSITE-ProRule" id="PRU00708"/>
    </source>
</evidence>
<evidence type="ECO:0000256" key="2">
    <source>
        <dbReference type="ARBA" id="ARBA00022516"/>
    </source>
</evidence>
<dbReference type="InterPro" id="IPR011990">
    <property type="entry name" value="TPR-like_helical_dom_sf"/>
</dbReference>
<dbReference type="Gene3D" id="1.25.40.10">
    <property type="entry name" value="Tetratricopeptide repeat domain"/>
    <property type="match status" value="3"/>
</dbReference>
<dbReference type="Pfam" id="PF13041">
    <property type="entry name" value="PPR_2"/>
    <property type="match status" value="1"/>
</dbReference>
<dbReference type="GO" id="GO:0009922">
    <property type="term" value="F:fatty acid elongase activity"/>
    <property type="evidence" value="ECO:0007669"/>
    <property type="project" value="InterPro"/>
</dbReference>
<evidence type="ECO:0000256" key="13">
    <source>
        <dbReference type="SAM" id="MobiDB-lite"/>
    </source>
</evidence>
<keyword evidence="10" id="KW-0275">Fatty acid biosynthesis</keyword>
<feature type="compositionally biased region" description="Basic and acidic residues" evidence="13">
    <location>
        <begin position="991"/>
        <end position="1003"/>
    </location>
</feature>
<feature type="repeat" description="PPR" evidence="11">
    <location>
        <begin position="866"/>
        <end position="900"/>
    </location>
</feature>
<evidence type="ECO:0000256" key="8">
    <source>
        <dbReference type="ARBA" id="ARBA00023098"/>
    </source>
</evidence>
<evidence type="ECO:0000256" key="4">
    <source>
        <dbReference type="ARBA" id="ARBA00022692"/>
    </source>
</evidence>
<dbReference type="OrthoDB" id="434092at2759"/>
<sequence length="1246" mass="138277">MQVCKYMAYVLSVMSQLGKMVHAGPAAPFELGTRQLADIQWGSAVLVTCAYCFLVFIGVRWMERRSPVRAVIFELMAVYNSMQVLMNVYEIAAIVYDAASSDFRLDTLPKNVAEPLIWLQYHCRQLELLDTFFMILRKKFSDVSLFHMYYRVLNMWGWFFGFHYACVGPTLVPALVTSVAQTLQYMSFSMALFGIHKLPIFRKAPIAELQIASSVVCLLHNVFMAVTGRLPIGLAMLHVFVLLNGVVLYTDFHFRETHPLRDAVKPGMPSERVTFSFDSAGWLYVYQFGVAAFLQEHLMPAPGSSPDPSHYPDGLGFSGSSAGALTALLLASGTSVPDVFEHVLAQYKICRRQPWKMPVCAEEALRQYQFPGAYKVIAGRLRILITRALFRPPFIMGEVVDEFPDNETAIQLLMASCHIPGICGVLPKNVGGKYYYDGMMWSSLFVPWRGAKEDHIVKVSGIGGVMSDIRPPLIPPWWCILPPPVRVLRGLYWQGYMDALMWFRAPPRAQLEGICGSRRERTENSASLRRSQSGLGERKWQAAKALLKQAPPKLAQALAVSDPSGETVRTLLKDFYDARSWTLHAAALAFCLLLLPLGAVTPQIRSTVLALTLVTSVKFAWHTGEDKRVVLFNVVIKACERARQWQRALRLFRQMGLRGAPPNAVSFSTTMTALTHGTRWDLSISLLEEARGSELLNKFVCSSAMAACEKGHQWTMATQILEEAEDAASLNVAISCIAKALKWQHALDLAASLPSRQIQPSSMTYNASIGASGAGNHWTLALHLFSEMQNSQVQSSNMTLGSLASVLGQSSQWPRALQQFEAFEADGGVADAITLSAILAACAKGSSWEASMALFAGIRARQLDLHVIPCNAAMTACQRAEQWQRALLLFEEMASMHLSPGRQTWNVAIQACLCGALWESAVHLLQQAEEPDEFAFSAATLAVLAAASMDAVQRSKEYEMFLVFNEAKVTKSMTDEKEGAANPGQQNQQQKENKPKPKTKKEPNYATKASAKIKSGRSTVTDGNYWKRVSKQMIDGYVSQIDFHIAPVQNATDALDMKVVEGSKDEATLKPMMDTLQSAIDDYTAAIKAIKPAPHSECGARLEAIDVYVLHDATCLCQSCYRMMCSMLFIKKALSTGFPTLQAYLRPDVSTEPKEIEGSGEVMTLPRAALTEFRADWKFHKDFWAAPQGTRAADRMNVRLALAYEDFVTWARAKKVEHSQPEFKARNLRDATTGYAEMSMKGHNVA</sequence>
<dbReference type="EMBL" id="LSRX01000351">
    <property type="protein sequence ID" value="OLP99759.1"/>
    <property type="molecule type" value="Genomic_DNA"/>
</dbReference>